<dbReference type="AlphaFoldDB" id="A0A076YJ52"/>
<protein>
    <recommendedName>
        <fullName evidence="5 18">NADH-ubiquinone oxidoreductase chain 2</fullName>
        <ecNumber evidence="4 18">7.1.1.2</ecNumber>
    </recommendedName>
</protein>
<evidence type="ECO:0000256" key="19">
    <source>
        <dbReference type="SAM" id="SignalP"/>
    </source>
</evidence>
<dbReference type="GO" id="GO:0005743">
    <property type="term" value="C:mitochondrial inner membrane"/>
    <property type="evidence" value="ECO:0007669"/>
    <property type="project" value="UniProtKB-SubCell"/>
</dbReference>
<evidence type="ECO:0000256" key="18">
    <source>
        <dbReference type="RuleBase" id="RU003403"/>
    </source>
</evidence>
<keyword evidence="12 18" id="KW-1133">Transmembrane helix</keyword>
<evidence type="ECO:0000256" key="6">
    <source>
        <dbReference type="ARBA" id="ARBA00022448"/>
    </source>
</evidence>
<dbReference type="PANTHER" id="PTHR46552">
    <property type="entry name" value="NADH-UBIQUINONE OXIDOREDUCTASE CHAIN 2"/>
    <property type="match status" value="1"/>
</dbReference>
<evidence type="ECO:0000256" key="15">
    <source>
        <dbReference type="ARBA" id="ARBA00023128"/>
    </source>
</evidence>
<feature type="transmembrane region" description="Helical" evidence="18">
    <location>
        <begin position="144"/>
        <end position="163"/>
    </location>
</feature>
<evidence type="ECO:0000256" key="9">
    <source>
        <dbReference type="ARBA" id="ARBA00022792"/>
    </source>
</evidence>
<evidence type="ECO:0000256" key="13">
    <source>
        <dbReference type="ARBA" id="ARBA00023027"/>
    </source>
</evidence>
<keyword evidence="15 18" id="KW-0496">Mitochondrion</keyword>
<feature type="transmembrane region" description="Helical" evidence="18">
    <location>
        <begin position="315"/>
        <end position="335"/>
    </location>
</feature>
<evidence type="ECO:0000313" key="21">
    <source>
        <dbReference type="EMBL" id="AIK66993.1"/>
    </source>
</evidence>
<comment type="function">
    <text evidence="1">Core subunit of the mitochondrial membrane respiratory chain NADH dehydrogenase (Complex I) that is believed to belong to the minimal assembly required for catalysis. Complex I functions in the transfer of electrons from NADH to the respiratory chain. The immediate electron acceptor for the enzyme is believed to be ubiquinone.</text>
</comment>
<evidence type="ECO:0000256" key="11">
    <source>
        <dbReference type="ARBA" id="ARBA00022982"/>
    </source>
</evidence>
<dbReference type="InterPro" id="IPR001750">
    <property type="entry name" value="ND/Mrp_TM"/>
</dbReference>
<feature type="transmembrane region" description="Helical" evidence="18">
    <location>
        <begin position="194"/>
        <end position="213"/>
    </location>
</feature>
<feature type="transmembrane region" description="Helical" evidence="18">
    <location>
        <begin position="86"/>
        <end position="106"/>
    </location>
</feature>
<evidence type="ECO:0000256" key="8">
    <source>
        <dbReference type="ARBA" id="ARBA00022692"/>
    </source>
</evidence>
<evidence type="ECO:0000256" key="7">
    <source>
        <dbReference type="ARBA" id="ARBA00022660"/>
    </source>
</evidence>
<comment type="subcellular location">
    <subcellularLocation>
        <location evidence="2 18">Mitochondrion inner membrane</location>
        <topology evidence="2 18">Multi-pass membrane protein</topology>
    </subcellularLocation>
</comment>
<dbReference type="PRINTS" id="PR01436">
    <property type="entry name" value="NADHDHGNASE2"/>
</dbReference>
<dbReference type="GO" id="GO:0008137">
    <property type="term" value="F:NADH dehydrogenase (ubiquinone) activity"/>
    <property type="evidence" value="ECO:0007669"/>
    <property type="project" value="UniProtKB-EC"/>
</dbReference>
<organism evidence="21">
    <name type="scientific">Ranina ranina</name>
    <name type="common">Spanner crab</name>
    <name type="synonym">Cancer ranina</name>
    <dbReference type="NCBI Taxonomy" id="156228"/>
    <lineage>
        <taxon>Eukaryota</taxon>
        <taxon>Metazoa</taxon>
        <taxon>Ecdysozoa</taxon>
        <taxon>Arthropoda</taxon>
        <taxon>Crustacea</taxon>
        <taxon>Multicrustacea</taxon>
        <taxon>Malacostraca</taxon>
        <taxon>Eumalacostraca</taxon>
        <taxon>Eucarida</taxon>
        <taxon>Decapoda</taxon>
        <taxon>Pleocyemata</taxon>
        <taxon>Brachyura</taxon>
        <taxon>Eubrachyura</taxon>
        <taxon>Raninoidea</taxon>
        <taxon>Raninidae</taxon>
        <taxon>Ranina</taxon>
    </lineage>
</organism>
<keyword evidence="10 18" id="KW-1278">Translocase</keyword>
<comment type="catalytic activity">
    <reaction evidence="17 18">
        <text>a ubiquinone + NADH + 5 H(+)(in) = a ubiquinol + NAD(+) + 4 H(+)(out)</text>
        <dbReference type="Rhea" id="RHEA:29091"/>
        <dbReference type="Rhea" id="RHEA-COMP:9565"/>
        <dbReference type="Rhea" id="RHEA-COMP:9566"/>
        <dbReference type="ChEBI" id="CHEBI:15378"/>
        <dbReference type="ChEBI" id="CHEBI:16389"/>
        <dbReference type="ChEBI" id="CHEBI:17976"/>
        <dbReference type="ChEBI" id="CHEBI:57540"/>
        <dbReference type="ChEBI" id="CHEBI:57945"/>
        <dbReference type="EC" id="7.1.1.2"/>
    </reaction>
</comment>
<geneLocation type="mitochondrion" evidence="21"/>
<dbReference type="InterPro" id="IPR050175">
    <property type="entry name" value="Complex_I_Subunit_2"/>
</dbReference>
<evidence type="ECO:0000256" key="5">
    <source>
        <dbReference type="ARBA" id="ARBA00021008"/>
    </source>
</evidence>
<accession>A0A076YJ52</accession>
<dbReference type="InterPro" id="IPR003917">
    <property type="entry name" value="NADH_UbQ_OxRdtase_chain2"/>
</dbReference>
<feature type="domain" description="NADH:quinone oxidoreductase/Mrp antiporter transmembrane" evidence="20">
    <location>
        <begin position="83"/>
        <end position="281"/>
    </location>
</feature>
<keyword evidence="8 18" id="KW-0812">Transmembrane</keyword>
<evidence type="ECO:0000256" key="16">
    <source>
        <dbReference type="ARBA" id="ARBA00023136"/>
    </source>
</evidence>
<dbReference type="EC" id="7.1.1.2" evidence="4 18"/>
<dbReference type="Pfam" id="PF00361">
    <property type="entry name" value="Proton_antipo_M"/>
    <property type="match status" value="2"/>
</dbReference>
<keyword evidence="7 18" id="KW-0679">Respiratory chain</keyword>
<reference evidence="21" key="1">
    <citation type="submission" date="2014-07" db="EMBL/GenBank/DDBJ databases">
        <authorList>
            <consortium name="Institute of Oceanology"/>
            <consortium name="Chinese Academy of Sciences"/>
            <person name="Cheng J."/>
            <person name="Jiang W."/>
            <person name="Shi H."/>
            <person name="Sha Z."/>
        </authorList>
    </citation>
    <scope>NUCLEOTIDE SEQUENCE</scope>
</reference>
<comment type="similarity">
    <text evidence="3 18">Belongs to the complex I subunit 2 family.</text>
</comment>
<dbReference type="GO" id="GO:0006120">
    <property type="term" value="P:mitochondrial electron transport, NADH to ubiquinone"/>
    <property type="evidence" value="ECO:0007669"/>
    <property type="project" value="InterPro"/>
</dbReference>
<evidence type="ECO:0000256" key="17">
    <source>
        <dbReference type="ARBA" id="ARBA00049551"/>
    </source>
</evidence>
<keyword evidence="13 18" id="KW-0520">NAD</keyword>
<evidence type="ECO:0000256" key="14">
    <source>
        <dbReference type="ARBA" id="ARBA00023075"/>
    </source>
</evidence>
<keyword evidence="9 18" id="KW-0999">Mitochondrion inner membrane</keyword>
<feature type="chain" id="PRO_5001717062" description="NADH-ubiquinone oxidoreductase chain 2" evidence="19">
    <location>
        <begin position="22"/>
        <end position="336"/>
    </location>
</feature>
<gene>
    <name evidence="21" type="primary">ND2</name>
</gene>
<evidence type="ECO:0000256" key="10">
    <source>
        <dbReference type="ARBA" id="ARBA00022967"/>
    </source>
</evidence>
<feature type="transmembrane region" description="Helical" evidence="18">
    <location>
        <begin position="118"/>
        <end position="138"/>
    </location>
</feature>
<sequence>MIFPPHSLPFLILLLLGVLMAISSPSWFSAWVGLELNLMSFIPLIAMKGNYALSEASLKYFLIQALGSSIIIFSSCLLLMVPSFALILLLSSLLLKLGSAPFHFWFPQVTEGLNWIQASLLLTIQKIAPMFLISYLLLDPLVVFLASLAAIMSAITGALGGINQTYLRKLMAFSSINHMSWMIFSLILSELSWFIYFSFYSLISFSVISLFHLTQVYHLSNLIQLSGSSPLTHMVFSLSLLSLGGLPPFSGFIPKWMVVQMMVTGHQIIPLFVLLMSALFTLYFYVRMFNMFVIKPSPTFSWYLLFKTSNYNFEIFSFVILMNLIGLPFSAMFFML</sequence>
<keyword evidence="16 18" id="KW-0472">Membrane</keyword>
<evidence type="ECO:0000256" key="12">
    <source>
        <dbReference type="ARBA" id="ARBA00022989"/>
    </source>
</evidence>
<keyword evidence="14 18" id="KW-0830">Ubiquinone</keyword>
<evidence type="ECO:0000256" key="3">
    <source>
        <dbReference type="ARBA" id="ARBA00007012"/>
    </source>
</evidence>
<dbReference type="EMBL" id="KM189817">
    <property type="protein sequence ID" value="AIK66993.1"/>
    <property type="molecule type" value="Genomic_DNA"/>
</dbReference>
<keyword evidence="19" id="KW-0732">Signal</keyword>
<proteinExistence type="inferred from homology"/>
<keyword evidence="11 18" id="KW-0249">Electron transport</keyword>
<evidence type="ECO:0000256" key="4">
    <source>
        <dbReference type="ARBA" id="ARBA00012944"/>
    </source>
</evidence>
<feature type="domain" description="NADH:quinone oxidoreductase/Mrp antiporter transmembrane" evidence="20">
    <location>
        <begin position="24"/>
        <end position="79"/>
    </location>
</feature>
<evidence type="ECO:0000256" key="1">
    <source>
        <dbReference type="ARBA" id="ARBA00003257"/>
    </source>
</evidence>
<dbReference type="PANTHER" id="PTHR46552:SF1">
    <property type="entry name" value="NADH-UBIQUINONE OXIDOREDUCTASE CHAIN 2"/>
    <property type="match status" value="1"/>
</dbReference>
<keyword evidence="6" id="KW-0813">Transport</keyword>
<name>A0A076YJ52_RANRA</name>
<evidence type="ECO:0000256" key="2">
    <source>
        <dbReference type="ARBA" id="ARBA00004448"/>
    </source>
</evidence>
<comment type="function">
    <text evidence="18">Core subunit of the mitochondrial membrane respiratory chain NADH dehydrogenase (Complex I) which catalyzes electron transfer from NADH through the respiratory chain, using ubiquinone as an electron acceptor. Essential for the catalytic activity and assembly of complex I.</text>
</comment>
<feature type="signal peptide" evidence="19">
    <location>
        <begin position="1"/>
        <end position="21"/>
    </location>
</feature>
<feature type="transmembrane region" description="Helical" evidence="18">
    <location>
        <begin position="60"/>
        <end position="80"/>
    </location>
</feature>
<feature type="transmembrane region" description="Helical" evidence="18">
    <location>
        <begin position="234"/>
        <end position="253"/>
    </location>
</feature>
<feature type="transmembrane region" description="Helical" evidence="18">
    <location>
        <begin position="265"/>
        <end position="286"/>
    </location>
</feature>
<evidence type="ECO:0000259" key="20">
    <source>
        <dbReference type="Pfam" id="PF00361"/>
    </source>
</evidence>